<dbReference type="Proteomes" id="UP001209878">
    <property type="component" value="Unassembled WGS sequence"/>
</dbReference>
<evidence type="ECO:0000313" key="2">
    <source>
        <dbReference type="EMBL" id="KAK2183526.1"/>
    </source>
</evidence>
<dbReference type="InterPro" id="IPR011030">
    <property type="entry name" value="Lipovitellin_superhlx_dom"/>
</dbReference>
<reference evidence="2" key="1">
    <citation type="journal article" date="2023" name="Mol. Biol. Evol.">
        <title>Third-Generation Sequencing Reveals the Adaptive Role of the Epigenome in Three Deep-Sea Polychaetes.</title>
        <authorList>
            <person name="Perez M."/>
            <person name="Aroh O."/>
            <person name="Sun Y."/>
            <person name="Lan Y."/>
            <person name="Juniper S.K."/>
            <person name="Young C.R."/>
            <person name="Angers B."/>
            <person name="Qian P.Y."/>
        </authorList>
    </citation>
    <scope>NUCLEOTIDE SEQUENCE</scope>
    <source>
        <strain evidence="2">R07B-5</strain>
    </source>
</reference>
<sequence>MLKRLSREDIDKLTMTYLRKGQPEVARQTMVDALGTAHTPDCYRAMMQHVFHVKRPEAELLMRALFQLVALSTPTPEIVFSTLEFVVFKRSYKFPDEEMTQQVNDRATLVLASVAKKVQHSRSEWASRVVQRLEERIGVHDPYHHRQLRSTMTEKEEHDYLNWKTLHIHALGNAARDSSLGYLESYLNDSTIHIALRSSAVDAIAKYKHKYIADVLLSVALTDQEENVLEHARMKRSLKSTASRVWKGFHFRLESPSVNWVKHVGGSKLGASMGVICKNLLDIQLRSLNGHVKVDVLDTAWASVHVGIIGFDFEMFRAELCFKGGIEYGLNILKEYGYEEVQKFKALYDKVVDNVVKRLKGTMKSFKSLMSTFKNTDFGDIIKNLIAAVKQLPRTVLNLRRVGQRLYKAVGKISAAVAGVIDAKHKIEEANFFAKENRPYWFDIKTVLKDIGLRVKNIKTSISDTMTNLKNEPSTDKFAEAFTGVDFRQMKSAALEEIKQVLEEELEGPLGFLRQLLEPFQQANDFFVQTVKNVKEAWRVMRNG</sequence>
<name>A0AAD9L5J9_RIDPI</name>
<keyword evidence="3" id="KW-1185">Reference proteome</keyword>
<dbReference type="SUPFAM" id="SSF48431">
    <property type="entry name" value="Lipovitellin-phosvitin complex, superhelical domain"/>
    <property type="match status" value="1"/>
</dbReference>
<gene>
    <name evidence="2" type="ORF">NP493_308g03072</name>
</gene>
<dbReference type="InterPro" id="IPR001747">
    <property type="entry name" value="Vitellogenin_N"/>
</dbReference>
<accession>A0AAD9L5J9</accession>
<evidence type="ECO:0000313" key="3">
    <source>
        <dbReference type="Proteomes" id="UP001209878"/>
    </source>
</evidence>
<dbReference type="GO" id="GO:0005319">
    <property type="term" value="F:lipid transporter activity"/>
    <property type="evidence" value="ECO:0007669"/>
    <property type="project" value="InterPro"/>
</dbReference>
<evidence type="ECO:0000259" key="1">
    <source>
        <dbReference type="Pfam" id="PF01347"/>
    </source>
</evidence>
<dbReference type="EMBL" id="JAODUO010000308">
    <property type="protein sequence ID" value="KAK2183526.1"/>
    <property type="molecule type" value="Genomic_DNA"/>
</dbReference>
<dbReference type="Gene3D" id="1.25.10.20">
    <property type="entry name" value="Vitellinogen, superhelical"/>
    <property type="match status" value="1"/>
</dbReference>
<dbReference type="Pfam" id="PF01347">
    <property type="entry name" value="Vitellogenin_N"/>
    <property type="match status" value="1"/>
</dbReference>
<feature type="domain" description="Vitellogenin" evidence="1">
    <location>
        <begin position="2"/>
        <end position="226"/>
    </location>
</feature>
<protein>
    <recommendedName>
        <fullName evidence="1">Vitellogenin domain-containing protein</fullName>
    </recommendedName>
</protein>
<dbReference type="AlphaFoldDB" id="A0AAD9L5J9"/>
<comment type="caution">
    <text evidence="2">The sequence shown here is derived from an EMBL/GenBank/DDBJ whole genome shotgun (WGS) entry which is preliminary data.</text>
</comment>
<organism evidence="2 3">
    <name type="scientific">Ridgeia piscesae</name>
    <name type="common">Tubeworm</name>
    <dbReference type="NCBI Taxonomy" id="27915"/>
    <lineage>
        <taxon>Eukaryota</taxon>
        <taxon>Metazoa</taxon>
        <taxon>Spiralia</taxon>
        <taxon>Lophotrochozoa</taxon>
        <taxon>Annelida</taxon>
        <taxon>Polychaeta</taxon>
        <taxon>Sedentaria</taxon>
        <taxon>Canalipalpata</taxon>
        <taxon>Sabellida</taxon>
        <taxon>Siboglinidae</taxon>
        <taxon>Ridgeia</taxon>
    </lineage>
</organism>
<proteinExistence type="predicted"/>